<feature type="transmembrane region" description="Helical" evidence="2">
    <location>
        <begin position="447"/>
        <end position="464"/>
    </location>
</feature>
<dbReference type="InterPro" id="IPR018827">
    <property type="entry name" value="YTP1_C"/>
</dbReference>
<feature type="domain" description="DUF2427" evidence="4">
    <location>
        <begin position="53"/>
        <end position="155"/>
    </location>
</feature>
<feature type="domain" description="Protein YTP1-like C-terminal" evidence="5">
    <location>
        <begin position="280"/>
        <end position="567"/>
    </location>
</feature>
<dbReference type="AlphaFoldDB" id="A0A0F4YXS0"/>
<feature type="compositionally biased region" description="Polar residues" evidence="1">
    <location>
        <begin position="196"/>
        <end position="213"/>
    </location>
</feature>
<evidence type="ECO:0000313" key="7">
    <source>
        <dbReference type="Proteomes" id="UP000053958"/>
    </source>
</evidence>
<evidence type="ECO:0000256" key="3">
    <source>
        <dbReference type="SAM" id="SignalP"/>
    </source>
</evidence>
<accession>A0A0F4YXS0</accession>
<dbReference type="STRING" id="1408163.A0A0F4YXS0"/>
<dbReference type="Pfam" id="PF10355">
    <property type="entry name" value="Ytp1"/>
    <property type="match status" value="1"/>
</dbReference>
<keyword evidence="7" id="KW-1185">Reference proteome</keyword>
<comment type="caution">
    <text evidence="6">The sequence shown here is derived from an EMBL/GenBank/DDBJ whole genome shotgun (WGS) entry which is preliminary data.</text>
</comment>
<feature type="transmembrane region" description="Helical" evidence="2">
    <location>
        <begin position="267"/>
        <end position="292"/>
    </location>
</feature>
<evidence type="ECO:0000259" key="5">
    <source>
        <dbReference type="Pfam" id="PF10355"/>
    </source>
</evidence>
<feature type="transmembrane region" description="Helical" evidence="2">
    <location>
        <begin position="476"/>
        <end position="496"/>
    </location>
</feature>
<dbReference type="RefSeq" id="XP_013329651.1">
    <property type="nucleotide sequence ID" value="XM_013474197.1"/>
</dbReference>
<dbReference type="PANTHER" id="PTHR31685:SF3">
    <property type="entry name" value="INTEGRAL MEMBRANE PROTEIN (AFU_ORTHOLOGUE AFUA_6G12730)"/>
    <property type="match status" value="1"/>
</dbReference>
<feature type="signal peptide" evidence="3">
    <location>
        <begin position="1"/>
        <end position="22"/>
    </location>
</feature>
<dbReference type="OrthoDB" id="4005299at2759"/>
<feature type="region of interest" description="Disordered" evidence="1">
    <location>
        <begin position="189"/>
        <end position="234"/>
    </location>
</feature>
<evidence type="ECO:0000256" key="1">
    <source>
        <dbReference type="SAM" id="MobiDB-lite"/>
    </source>
</evidence>
<evidence type="ECO:0000313" key="6">
    <source>
        <dbReference type="EMBL" id="KKA23039.1"/>
    </source>
</evidence>
<dbReference type="InterPro" id="IPR018825">
    <property type="entry name" value="DUF2427"/>
</dbReference>
<dbReference type="EMBL" id="LASV01000112">
    <property type="protein sequence ID" value="KKA23039.1"/>
    <property type="molecule type" value="Genomic_DNA"/>
</dbReference>
<dbReference type="Proteomes" id="UP000053958">
    <property type="component" value="Unassembled WGS sequence"/>
</dbReference>
<keyword evidence="2" id="KW-0812">Transmembrane</keyword>
<organism evidence="6 7">
    <name type="scientific">Rasamsonia emersonii (strain ATCC 16479 / CBS 393.64 / IMI 116815)</name>
    <dbReference type="NCBI Taxonomy" id="1408163"/>
    <lineage>
        <taxon>Eukaryota</taxon>
        <taxon>Fungi</taxon>
        <taxon>Dikarya</taxon>
        <taxon>Ascomycota</taxon>
        <taxon>Pezizomycotina</taxon>
        <taxon>Eurotiomycetes</taxon>
        <taxon>Eurotiomycetidae</taxon>
        <taxon>Eurotiales</taxon>
        <taxon>Trichocomaceae</taxon>
        <taxon>Rasamsonia</taxon>
    </lineage>
</organism>
<keyword evidence="2" id="KW-1133">Transmembrane helix</keyword>
<dbReference type="Pfam" id="PF10348">
    <property type="entry name" value="DUF2427"/>
    <property type="match status" value="1"/>
</dbReference>
<dbReference type="Gene3D" id="1.20.120.1770">
    <property type="match status" value="1"/>
</dbReference>
<dbReference type="GeneID" id="25315269"/>
<name>A0A0F4YXS0_RASE3</name>
<feature type="chain" id="PRO_5002482169" evidence="3">
    <location>
        <begin position="23"/>
        <end position="588"/>
    </location>
</feature>
<feature type="transmembrane region" description="Helical" evidence="2">
    <location>
        <begin position="104"/>
        <end position="123"/>
    </location>
</feature>
<dbReference type="PANTHER" id="PTHR31685">
    <property type="entry name" value="INTEGRAL MEMBRANE PROTEIN (AFU_ORTHOLOGUE AFUA_6G12730)-RELATED"/>
    <property type="match status" value="1"/>
</dbReference>
<keyword evidence="2" id="KW-0472">Membrane</keyword>
<protein>
    <submittedName>
        <fullName evidence="6">Integral membrane protein</fullName>
    </submittedName>
</protein>
<gene>
    <name evidence="6" type="ORF">T310_2918</name>
</gene>
<proteinExistence type="predicted"/>
<feature type="transmembrane region" description="Helical" evidence="2">
    <location>
        <begin position="66"/>
        <end position="92"/>
    </location>
</feature>
<evidence type="ECO:0000259" key="4">
    <source>
        <dbReference type="Pfam" id="PF10348"/>
    </source>
</evidence>
<sequence length="588" mass="64818">MRRISSLQVLAAALLLASLANAFPHEGMDMNMDMDMGSSHNETASKPASDEGPTSYFAYKEHVGTIFAHIILMVLGWCFILPIVTGAAVMLSVARSRYTIPTQFVFLIINALGLFFGIVYNASTPDLYENNAHHKIGWIVTWVVVAQVVIGLIYAYSGHGRVKNGAAYERAAFLPVSAENTMDHQQSYHEYRWSRDSGQGTERNSSSLQSRPSTPDGENGHLAKPEEDVEESTPLAQGWLRNSVLDRFFASRIPGLVSDRVLRILRVIYIILDRIILPFGFIALSTGGVTYGGVFKAHGIFSGLAHFIKGGIFFWYGLVVLGRFMGCWADFGWAWNVKPPQQVVGKSKSRVPTGEFIESAAIFTYGSTNVFLEHLGGWGGAWTPTDLEHLSIAIMFFGAGLCGMLLESKKVREWLNKTLLRPSSHVDNYDQPDPNWEAQSGVSINPMPALIIFLLGIMMGSHHQESMVSTMVHKQWGSLLAAGALARACTYVLFYIKPPTSYLPSRPPSEVVGAFCLISGGLIFMLSASDIMDVMDYYELDAMFTFNVVVGLTCFIMAYEIIVIAIKAWAVKKESPSQSHPPSWLPAA</sequence>
<keyword evidence="3" id="KW-0732">Signal</keyword>
<evidence type="ECO:0000256" key="2">
    <source>
        <dbReference type="SAM" id="Phobius"/>
    </source>
</evidence>
<feature type="transmembrane region" description="Helical" evidence="2">
    <location>
        <begin position="135"/>
        <end position="156"/>
    </location>
</feature>
<feature type="transmembrane region" description="Helical" evidence="2">
    <location>
        <begin position="548"/>
        <end position="570"/>
    </location>
</feature>
<feature type="transmembrane region" description="Helical" evidence="2">
    <location>
        <begin position="508"/>
        <end position="528"/>
    </location>
</feature>
<reference evidence="6 7" key="1">
    <citation type="submission" date="2015-04" db="EMBL/GenBank/DDBJ databases">
        <authorList>
            <person name="Heijne W.H."/>
            <person name="Fedorova N.D."/>
            <person name="Nierman W.C."/>
            <person name="Vollebregt A.W."/>
            <person name="Zhao Z."/>
            <person name="Wu L."/>
            <person name="Kumar M."/>
            <person name="Stam H."/>
            <person name="van den Berg M.A."/>
            <person name="Pel H.J."/>
        </authorList>
    </citation>
    <scope>NUCLEOTIDE SEQUENCE [LARGE SCALE GENOMIC DNA]</scope>
    <source>
        <strain evidence="6 7">CBS 393.64</strain>
    </source>
</reference>